<dbReference type="GO" id="GO:0035556">
    <property type="term" value="P:intracellular signal transduction"/>
    <property type="evidence" value="ECO:0007669"/>
    <property type="project" value="InterPro"/>
</dbReference>
<dbReference type="GO" id="GO:0004016">
    <property type="term" value="F:adenylate cyclase activity"/>
    <property type="evidence" value="ECO:0007669"/>
    <property type="project" value="UniProtKB-ARBA"/>
</dbReference>
<dbReference type="GO" id="GO:0006171">
    <property type="term" value="P:cAMP biosynthetic process"/>
    <property type="evidence" value="ECO:0007669"/>
    <property type="project" value="TreeGrafter"/>
</dbReference>
<evidence type="ECO:0000313" key="6">
    <source>
        <dbReference type="EMBL" id="KYG78871.1"/>
    </source>
</evidence>
<dbReference type="AlphaFoldDB" id="A0A150XJL3"/>
<dbReference type="InterPro" id="IPR001054">
    <property type="entry name" value="A/G_cyclase"/>
</dbReference>
<dbReference type="CDD" id="cd00207">
    <property type="entry name" value="fer2"/>
    <property type="match status" value="1"/>
</dbReference>
<sequence length="308" mass="34032">MAELILNSDKLTVDCEHGETILDASLKMGINHAHACGGQAKCSTCRVYINEGLENVNPRNEKEQKLADVLKFGPEIRLACQTTVCGPVKARRLVLDKIDENIILSSGMSSAPRSLGEVIDASVLFVDIADYTAFSERTPAYDVVHVLNRYFYIAGNIIKKHNGRILDYYGDGFLAIFGLDHQPNHTKNVISAGFELQEAIKKFDTEVHDLVNSSFKIRLGAHTGKVIWGTIGIEGMQKEAAIGDTVNFASRIEQANKTLNTDFLISEALFKKFETCCVVNAEYEIEVKGKKGSHKVYSLEYVSPTVLV</sequence>
<comment type="caution">
    <text evidence="6">The sequence shown here is derived from an EMBL/GenBank/DDBJ whole genome shotgun (WGS) entry which is preliminary data.</text>
</comment>
<evidence type="ECO:0000256" key="3">
    <source>
        <dbReference type="ARBA" id="ARBA00023136"/>
    </source>
</evidence>
<dbReference type="InterPro" id="IPR050697">
    <property type="entry name" value="Adenylyl/Guanylyl_Cyclase_3/4"/>
</dbReference>
<dbReference type="CDD" id="cd07302">
    <property type="entry name" value="CHD"/>
    <property type="match status" value="1"/>
</dbReference>
<dbReference type="Pfam" id="PF00111">
    <property type="entry name" value="Fer2"/>
    <property type="match status" value="1"/>
</dbReference>
<dbReference type="Pfam" id="PF00211">
    <property type="entry name" value="Guanylate_cyc"/>
    <property type="match status" value="1"/>
</dbReference>
<dbReference type="Gene3D" id="3.30.70.1230">
    <property type="entry name" value="Nucleotide cyclase"/>
    <property type="match status" value="1"/>
</dbReference>
<gene>
    <name evidence="6" type="ORF">AWN68_04385</name>
</gene>
<keyword evidence="3" id="KW-0472">Membrane</keyword>
<dbReference type="InterPro" id="IPR001041">
    <property type="entry name" value="2Fe-2S_ferredoxin-type"/>
</dbReference>
<dbReference type="PANTHER" id="PTHR43081:SF17">
    <property type="entry name" value="BLL5647 PROTEIN"/>
    <property type="match status" value="1"/>
</dbReference>
<evidence type="ECO:0000259" key="4">
    <source>
        <dbReference type="PROSITE" id="PS50125"/>
    </source>
</evidence>
<evidence type="ECO:0008006" key="8">
    <source>
        <dbReference type="Google" id="ProtNLM"/>
    </source>
</evidence>
<dbReference type="OrthoDB" id="341967at2"/>
<name>A0A150XJL3_9BACT</name>
<dbReference type="GO" id="GO:0005886">
    <property type="term" value="C:plasma membrane"/>
    <property type="evidence" value="ECO:0007669"/>
    <property type="project" value="UniProtKB-SubCell"/>
</dbReference>
<protein>
    <recommendedName>
        <fullName evidence="8">Guanylate cyclase domain-containing protein</fullName>
    </recommendedName>
</protein>
<accession>A0A150XJL3</accession>
<feature type="domain" description="Guanylate cyclase" evidence="4">
    <location>
        <begin position="122"/>
        <end position="253"/>
    </location>
</feature>
<dbReference type="PANTHER" id="PTHR43081">
    <property type="entry name" value="ADENYLATE CYCLASE, TERMINAL-DIFFERENTIATION SPECIFIC-RELATED"/>
    <property type="match status" value="1"/>
</dbReference>
<keyword evidence="7" id="KW-1185">Reference proteome</keyword>
<dbReference type="STRING" id="296218.AWN68_04385"/>
<proteinExistence type="predicted"/>
<dbReference type="SUPFAM" id="SSF54292">
    <property type="entry name" value="2Fe-2S ferredoxin-like"/>
    <property type="match status" value="1"/>
</dbReference>
<dbReference type="PROSITE" id="PS50125">
    <property type="entry name" value="GUANYLATE_CYCLASE_2"/>
    <property type="match status" value="1"/>
</dbReference>
<comment type="subcellular location">
    <subcellularLocation>
        <location evidence="1">Cell membrane</location>
        <topology evidence="1">Multi-pass membrane protein</topology>
    </subcellularLocation>
</comment>
<evidence type="ECO:0000259" key="5">
    <source>
        <dbReference type="PROSITE" id="PS51085"/>
    </source>
</evidence>
<dbReference type="InterPro" id="IPR012675">
    <property type="entry name" value="Beta-grasp_dom_sf"/>
</dbReference>
<dbReference type="SMART" id="SM00044">
    <property type="entry name" value="CYCc"/>
    <property type="match status" value="1"/>
</dbReference>
<reference evidence="6 7" key="1">
    <citation type="submission" date="2016-01" db="EMBL/GenBank/DDBJ databases">
        <title>Genome sequencing of Roseivirga echinicomitans KMM 6058.</title>
        <authorList>
            <person name="Selvaratnam C."/>
            <person name="Thevarajoo S."/>
            <person name="Goh K.M."/>
            <person name="Ee R."/>
            <person name="Chan K.-G."/>
            <person name="Chong C.S."/>
        </authorList>
    </citation>
    <scope>NUCLEOTIDE SEQUENCE [LARGE SCALE GENOMIC DNA]</scope>
    <source>
        <strain evidence="6 7">KMM 6058</strain>
    </source>
</reference>
<evidence type="ECO:0000256" key="1">
    <source>
        <dbReference type="ARBA" id="ARBA00004651"/>
    </source>
</evidence>
<evidence type="ECO:0000256" key="2">
    <source>
        <dbReference type="ARBA" id="ARBA00022475"/>
    </source>
</evidence>
<dbReference type="PROSITE" id="PS51085">
    <property type="entry name" value="2FE2S_FER_2"/>
    <property type="match status" value="1"/>
</dbReference>
<dbReference type="InterPro" id="IPR029787">
    <property type="entry name" value="Nucleotide_cyclase"/>
</dbReference>
<dbReference type="SUPFAM" id="SSF55073">
    <property type="entry name" value="Nucleotide cyclase"/>
    <property type="match status" value="1"/>
</dbReference>
<evidence type="ECO:0000313" key="7">
    <source>
        <dbReference type="Proteomes" id="UP000075615"/>
    </source>
</evidence>
<dbReference type="Gene3D" id="3.10.20.30">
    <property type="match status" value="1"/>
</dbReference>
<dbReference type="InterPro" id="IPR036010">
    <property type="entry name" value="2Fe-2S_ferredoxin-like_sf"/>
</dbReference>
<dbReference type="EMBL" id="LRDB01000012">
    <property type="protein sequence ID" value="KYG78871.1"/>
    <property type="molecule type" value="Genomic_DNA"/>
</dbReference>
<dbReference type="Proteomes" id="UP000075615">
    <property type="component" value="Unassembled WGS sequence"/>
</dbReference>
<organism evidence="6 7">
    <name type="scientific">Roseivirga echinicomitans</name>
    <dbReference type="NCBI Taxonomy" id="296218"/>
    <lineage>
        <taxon>Bacteria</taxon>
        <taxon>Pseudomonadati</taxon>
        <taxon>Bacteroidota</taxon>
        <taxon>Cytophagia</taxon>
        <taxon>Cytophagales</taxon>
        <taxon>Roseivirgaceae</taxon>
        <taxon>Roseivirga</taxon>
    </lineage>
</organism>
<keyword evidence="2" id="KW-1003">Cell membrane</keyword>
<feature type="domain" description="2Fe-2S ferredoxin-type" evidence="5">
    <location>
        <begin position="1"/>
        <end position="101"/>
    </location>
</feature>
<dbReference type="GO" id="GO:0051536">
    <property type="term" value="F:iron-sulfur cluster binding"/>
    <property type="evidence" value="ECO:0007669"/>
    <property type="project" value="InterPro"/>
</dbReference>
<dbReference type="RefSeq" id="WP_068414724.1">
    <property type="nucleotide sequence ID" value="NZ_LRDB01000012.1"/>
</dbReference>